<dbReference type="Pfam" id="PF10175">
    <property type="entry name" value="MPP6"/>
    <property type="match status" value="1"/>
</dbReference>
<dbReference type="Proteomes" id="UP000075840">
    <property type="component" value="Unassembled WGS sequence"/>
</dbReference>
<reference evidence="1" key="1">
    <citation type="submission" date="2022-08" db="UniProtKB">
        <authorList>
            <consortium name="EnsemblMetazoa"/>
        </authorList>
    </citation>
    <scope>IDENTIFICATION</scope>
    <source>
        <strain evidence="1">Dongola</strain>
    </source>
</reference>
<protein>
    <recommendedName>
        <fullName evidence="3">M-phase phosphoprotein 6</fullName>
    </recommendedName>
</protein>
<name>A0A182HFU3_ANOAR</name>
<keyword evidence="2" id="KW-1185">Reference proteome</keyword>
<evidence type="ECO:0000313" key="1">
    <source>
        <dbReference type="EnsemblMetazoa" id="AARA000091-PA"/>
    </source>
</evidence>
<dbReference type="RefSeq" id="XP_040166153.1">
    <property type="nucleotide sequence ID" value="XM_040310219.1"/>
</dbReference>
<dbReference type="PANTHER" id="PTHR13582:SF0">
    <property type="entry name" value="M-PHASE PHOSPHOPROTEIN 6"/>
    <property type="match status" value="1"/>
</dbReference>
<accession>A0A182HFU3</accession>
<dbReference type="EMBL" id="APCN01005583">
    <property type="status" value="NOT_ANNOTATED_CDS"/>
    <property type="molecule type" value="Genomic_DNA"/>
</dbReference>
<dbReference type="AlphaFoldDB" id="A0A182HFU3"/>
<dbReference type="InterPro" id="IPR019324">
    <property type="entry name" value="MPP6"/>
</dbReference>
<evidence type="ECO:0000313" key="2">
    <source>
        <dbReference type="Proteomes" id="UP000075840"/>
    </source>
</evidence>
<sequence length="154" mass="17738">MSSKMNKVQLSKGILQMKFMSRTKEKLDKEADEERGRALYASEITDKMLTETVKYVLEPSYVPCENLIEGRISYGGMNPDIERILDIESGADIAKREQQEAAKQAQMQTDVPDAEMARFYTSVVHTMNKKYDSHKKRLQHPLPLNIKRSKQVIE</sequence>
<proteinExistence type="predicted"/>
<dbReference type="GO" id="GO:0000460">
    <property type="term" value="P:maturation of 5.8S rRNA"/>
    <property type="evidence" value="ECO:0007669"/>
    <property type="project" value="TreeGrafter"/>
</dbReference>
<dbReference type="EnsemblMetazoa" id="AARA000091-RA">
    <property type="protein sequence ID" value="AARA000091-PA"/>
    <property type="gene ID" value="AARA000091"/>
</dbReference>
<dbReference type="KEGG" id="aara:120901878"/>
<dbReference type="GeneID" id="120901878"/>
<dbReference type="VEuPathDB" id="VectorBase:AARA21_012436"/>
<dbReference type="CTD" id="35382"/>
<dbReference type="VEuPathDB" id="VectorBase:AARA000091"/>
<organism evidence="1 2">
    <name type="scientific">Anopheles arabiensis</name>
    <name type="common">Mosquito</name>
    <dbReference type="NCBI Taxonomy" id="7173"/>
    <lineage>
        <taxon>Eukaryota</taxon>
        <taxon>Metazoa</taxon>
        <taxon>Ecdysozoa</taxon>
        <taxon>Arthropoda</taxon>
        <taxon>Hexapoda</taxon>
        <taxon>Insecta</taxon>
        <taxon>Pterygota</taxon>
        <taxon>Neoptera</taxon>
        <taxon>Endopterygota</taxon>
        <taxon>Diptera</taxon>
        <taxon>Nematocera</taxon>
        <taxon>Culicoidea</taxon>
        <taxon>Culicidae</taxon>
        <taxon>Anophelinae</taxon>
        <taxon>Anopheles</taxon>
    </lineage>
</organism>
<evidence type="ECO:0008006" key="3">
    <source>
        <dbReference type="Google" id="ProtNLM"/>
    </source>
</evidence>
<dbReference type="PANTHER" id="PTHR13582">
    <property type="entry name" value="M-PHASE PHOSPHOPROTEIN 6"/>
    <property type="match status" value="1"/>
</dbReference>